<organism evidence="2 3">
    <name type="scientific">Thermosporothrix hazakensis</name>
    <dbReference type="NCBI Taxonomy" id="644383"/>
    <lineage>
        <taxon>Bacteria</taxon>
        <taxon>Bacillati</taxon>
        <taxon>Chloroflexota</taxon>
        <taxon>Ktedonobacteria</taxon>
        <taxon>Ktedonobacterales</taxon>
        <taxon>Thermosporotrichaceae</taxon>
        <taxon>Thermosporothrix</taxon>
    </lineage>
</organism>
<comment type="caution">
    <text evidence="2">The sequence shown here is derived from an EMBL/GenBank/DDBJ whole genome shotgun (WGS) entry which is preliminary data.</text>
</comment>
<keyword evidence="3" id="KW-1185">Reference proteome</keyword>
<gene>
    <name evidence="2" type="ORF">EI42_03227</name>
</gene>
<evidence type="ECO:0000313" key="3">
    <source>
        <dbReference type="Proteomes" id="UP000248806"/>
    </source>
</evidence>
<protein>
    <submittedName>
        <fullName evidence="2">Uncharacterized protein</fullName>
    </submittedName>
</protein>
<proteinExistence type="predicted"/>
<dbReference type="AlphaFoldDB" id="A0A326U5C4"/>
<name>A0A326U5C4_THEHA</name>
<evidence type="ECO:0000313" key="2">
    <source>
        <dbReference type="EMBL" id="PZW28473.1"/>
    </source>
</evidence>
<feature type="region of interest" description="Disordered" evidence="1">
    <location>
        <begin position="1"/>
        <end position="20"/>
    </location>
</feature>
<evidence type="ECO:0000256" key="1">
    <source>
        <dbReference type="SAM" id="MobiDB-lite"/>
    </source>
</evidence>
<reference evidence="2 3" key="1">
    <citation type="submission" date="2018-06" db="EMBL/GenBank/DDBJ databases">
        <title>Genomic Encyclopedia of Archaeal and Bacterial Type Strains, Phase II (KMG-II): from individual species to whole genera.</title>
        <authorList>
            <person name="Goeker M."/>
        </authorList>
    </citation>
    <scope>NUCLEOTIDE SEQUENCE [LARGE SCALE GENOMIC DNA]</scope>
    <source>
        <strain evidence="2 3">ATCC BAA-1881</strain>
    </source>
</reference>
<dbReference type="Proteomes" id="UP000248806">
    <property type="component" value="Unassembled WGS sequence"/>
</dbReference>
<accession>A0A326U5C4</accession>
<sequence length="50" mass="5594">MLSFFQDSDRAEKPALPATSIDSLENRAMVRDGRMFKEAGLQDSSDQPFS</sequence>
<dbReference type="EMBL" id="QKUF01000010">
    <property type="protein sequence ID" value="PZW28473.1"/>
    <property type="molecule type" value="Genomic_DNA"/>
</dbReference>